<sequence length="102" mass="11876">MMMLAAAALALPLNAAQPAKKTAKVKKQNKKEVKASRKWDHEQVVALITKVNNYWQANNKPEVRAFWDNAAYHTGNMEVYKMLKDQKMLDYSIRWAEHNDWT</sequence>
<dbReference type="GO" id="GO:0016787">
    <property type="term" value="F:hydrolase activity"/>
    <property type="evidence" value="ECO:0007669"/>
    <property type="project" value="UniProtKB-KW"/>
</dbReference>
<accession>K1TY81</accession>
<evidence type="ECO:0000313" key="1">
    <source>
        <dbReference type="EMBL" id="EKC71120.1"/>
    </source>
</evidence>
<comment type="caution">
    <text evidence="1">The sequence shown here is derived from an EMBL/GenBank/DDBJ whole genome shotgun (WGS) entry which is preliminary data.</text>
</comment>
<dbReference type="InterPro" id="IPR012341">
    <property type="entry name" value="6hp_glycosidase-like_sf"/>
</dbReference>
<protein>
    <submittedName>
        <fullName evidence="1">Family 88 glycosyl hydrolase</fullName>
    </submittedName>
</protein>
<name>K1TY81_9ZZZZ</name>
<keyword evidence="1" id="KW-0378">Hydrolase</keyword>
<reference evidence="1" key="1">
    <citation type="journal article" date="2013" name="Environ. Microbiol.">
        <title>Microbiota from the distal guts of lean and obese adolescents exhibit partial functional redundancy besides clear differences in community structure.</title>
        <authorList>
            <person name="Ferrer M."/>
            <person name="Ruiz A."/>
            <person name="Lanza F."/>
            <person name="Haange S.B."/>
            <person name="Oberbach A."/>
            <person name="Till H."/>
            <person name="Bargiela R."/>
            <person name="Campoy C."/>
            <person name="Segura M.T."/>
            <person name="Richter M."/>
            <person name="von Bergen M."/>
            <person name="Seifert J."/>
            <person name="Suarez A."/>
        </authorList>
    </citation>
    <scope>NUCLEOTIDE SEQUENCE</scope>
</reference>
<proteinExistence type="predicted"/>
<organism evidence="1">
    <name type="scientific">human gut metagenome</name>
    <dbReference type="NCBI Taxonomy" id="408170"/>
    <lineage>
        <taxon>unclassified sequences</taxon>
        <taxon>metagenomes</taxon>
        <taxon>organismal metagenomes</taxon>
    </lineage>
</organism>
<dbReference type="Gene3D" id="1.50.10.10">
    <property type="match status" value="1"/>
</dbReference>
<dbReference type="GO" id="GO:0005975">
    <property type="term" value="P:carbohydrate metabolic process"/>
    <property type="evidence" value="ECO:0007669"/>
    <property type="project" value="InterPro"/>
</dbReference>
<dbReference type="EMBL" id="AJWZ01002380">
    <property type="protein sequence ID" value="EKC71120.1"/>
    <property type="molecule type" value="Genomic_DNA"/>
</dbReference>
<gene>
    <name evidence="1" type="ORF">OBE_03553</name>
</gene>
<dbReference type="AlphaFoldDB" id="K1TY81"/>
<feature type="non-terminal residue" evidence="1">
    <location>
        <position position="102"/>
    </location>
</feature>